<dbReference type="AlphaFoldDB" id="A0A3D9FVF5"/>
<dbReference type="GO" id="GO:0005886">
    <property type="term" value="C:plasma membrane"/>
    <property type="evidence" value="ECO:0007669"/>
    <property type="project" value="TreeGrafter"/>
</dbReference>
<accession>A0A3D9FVF5</accession>
<dbReference type="RefSeq" id="WP_208641792.1">
    <property type="nucleotide sequence ID" value="NZ_QRDQ01000008.1"/>
</dbReference>
<organism evidence="2 3">
    <name type="scientific">Flavobacterium cutihirudinis</name>
    <dbReference type="NCBI Taxonomy" id="1265740"/>
    <lineage>
        <taxon>Bacteria</taxon>
        <taxon>Pseudomonadati</taxon>
        <taxon>Bacteroidota</taxon>
        <taxon>Flavobacteriia</taxon>
        <taxon>Flavobacteriales</taxon>
        <taxon>Flavobacteriaceae</taxon>
        <taxon>Flavobacterium</taxon>
    </lineage>
</organism>
<keyword evidence="3" id="KW-1185">Reference proteome</keyword>
<dbReference type="Proteomes" id="UP000257004">
    <property type="component" value="Unassembled WGS sequence"/>
</dbReference>
<keyword evidence="1" id="KW-1133">Transmembrane helix</keyword>
<feature type="transmembrane region" description="Helical" evidence="1">
    <location>
        <begin position="25"/>
        <end position="46"/>
    </location>
</feature>
<comment type="caution">
    <text evidence="2">The sequence shown here is derived from an EMBL/GenBank/DDBJ whole genome shotgun (WGS) entry which is preliminary data.</text>
</comment>
<protein>
    <submittedName>
        <fullName evidence="2">Uncharacterized membrane protein YhaH (DUF805 family)</fullName>
    </submittedName>
</protein>
<dbReference type="EMBL" id="QRDQ01000008">
    <property type="protein sequence ID" value="RED24771.1"/>
    <property type="molecule type" value="Genomic_DNA"/>
</dbReference>
<feature type="transmembrane region" description="Helical" evidence="1">
    <location>
        <begin position="52"/>
        <end position="71"/>
    </location>
</feature>
<keyword evidence="1" id="KW-0812">Transmembrane</keyword>
<evidence type="ECO:0000313" key="3">
    <source>
        <dbReference type="Proteomes" id="UP000257004"/>
    </source>
</evidence>
<proteinExistence type="predicted"/>
<dbReference type="PANTHER" id="PTHR34980:SF2">
    <property type="entry name" value="INNER MEMBRANE PROTEIN YHAH-RELATED"/>
    <property type="match status" value="1"/>
</dbReference>
<dbReference type="PANTHER" id="PTHR34980">
    <property type="entry name" value="INNER MEMBRANE PROTEIN-RELATED-RELATED"/>
    <property type="match status" value="1"/>
</dbReference>
<gene>
    <name evidence="2" type="ORF">BD847_1506</name>
</gene>
<name>A0A3D9FVF5_9FLAO</name>
<dbReference type="InterPro" id="IPR008523">
    <property type="entry name" value="DUF805"/>
</dbReference>
<evidence type="ECO:0000256" key="1">
    <source>
        <dbReference type="SAM" id="Phobius"/>
    </source>
</evidence>
<evidence type="ECO:0000313" key="2">
    <source>
        <dbReference type="EMBL" id="RED24771.1"/>
    </source>
</evidence>
<reference evidence="2 3" key="1">
    <citation type="submission" date="2018-07" db="EMBL/GenBank/DDBJ databases">
        <title>Genomic Encyclopedia of Archaeal and Bacterial Type Strains, Phase II (KMG-II): from individual species to whole genera.</title>
        <authorList>
            <person name="Goeker M."/>
        </authorList>
    </citation>
    <scope>NUCLEOTIDE SEQUENCE [LARGE SCALE GENOMIC DNA]</scope>
    <source>
        <strain evidence="2 3">DSM 25795</strain>
    </source>
</reference>
<keyword evidence="1" id="KW-0472">Membrane</keyword>
<sequence>MIEMFKKVVFENYANFNGRARRKEYWMFVLAYYILIFALIFLSSLLPDTIGGLLIGVFLIAIIVPTIAVTIRRMHDVGKSGWFCLIPYYNLYLCCIDGEKGPNQYGADPKNQFEEMNEIGNE</sequence>
<dbReference type="Pfam" id="PF05656">
    <property type="entry name" value="DUF805"/>
    <property type="match status" value="1"/>
</dbReference>